<evidence type="ECO:0000256" key="6">
    <source>
        <dbReference type="SAM" id="Phobius"/>
    </source>
</evidence>
<dbReference type="PANTHER" id="PTHR30482:SF10">
    <property type="entry name" value="HIGH-AFFINITY BRANCHED-CHAIN AMINO ACID TRANSPORT PROTEIN BRAE"/>
    <property type="match status" value="1"/>
</dbReference>
<feature type="transmembrane region" description="Helical" evidence="6">
    <location>
        <begin position="45"/>
        <end position="62"/>
    </location>
</feature>
<evidence type="ECO:0000256" key="5">
    <source>
        <dbReference type="ARBA" id="ARBA00023136"/>
    </source>
</evidence>
<proteinExistence type="predicted"/>
<keyword evidence="8" id="KW-1185">Reference proteome</keyword>
<evidence type="ECO:0000256" key="1">
    <source>
        <dbReference type="ARBA" id="ARBA00004651"/>
    </source>
</evidence>
<dbReference type="EMBL" id="BMOD01000001">
    <property type="protein sequence ID" value="GGJ21892.1"/>
    <property type="molecule type" value="Genomic_DNA"/>
</dbReference>
<name>A0ABQ2CUF1_9DEIO</name>
<dbReference type="InterPro" id="IPR043428">
    <property type="entry name" value="LivM-like"/>
</dbReference>
<keyword evidence="2" id="KW-1003">Cell membrane</keyword>
<gene>
    <name evidence="7" type="ORF">GCM10008938_05170</name>
</gene>
<evidence type="ECO:0000256" key="4">
    <source>
        <dbReference type="ARBA" id="ARBA00022989"/>
    </source>
</evidence>
<feature type="transmembrane region" description="Helical" evidence="6">
    <location>
        <begin position="20"/>
        <end position="39"/>
    </location>
</feature>
<comment type="subcellular location">
    <subcellularLocation>
        <location evidence="1">Cell membrane</location>
        <topology evidence="1">Multi-pass membrane protein</topology>
    </subcellularLocation>
</comment>
<comment type="caution">
    <text evidence="7">The sequence shown here is derived from an EMBL/GenBank/DDBJ whole genome shotgun (WGS) entry which is preliminary data.</text>
</comment>
<dbReference type="InterPro" id="IPR001851">
    <property type="entry name" value="ABC_transp_permease"/>
</dbReference>
<feature type="transmembrane region" description="Helical" evidence="6">
    <location>
        <begin position="246"/>
        <end position="267"/>
    </location>
</feature>
<dbReference type="Pfam" id="PF02653">
    <property type="entry name" value="BPD_transp_2"/>
    <property type="match status" value="1"/>
</dbReference>
<evidence type="ECO:0000313" key="7">
    <source>
        <dbReference type="EMBL" id="GGJ21892.1"/>
    </source>
</evidence>
<feature type="transmembrane region" description="Helical" evidence="6">
    <location>
        <begin position="300"/>
        <end position="319"/>
    </location>
</feature>
<dbReference type="RefSeq" id="WP_188999352.1">
    <property type="nucleotide sequence ID" value="NZ_BMOD01000001.1"/>
</dbReference>
<feature type="transmembrane region" description="Helical" evidence="6">
    <location>
        <begin position="331"/>
        <end position="364"/>
    </location>
</feature>
<feature type="transmembrane region" description="Helical" evidence="6">
    <location>
        <begin position="69"/>
        <end position="86"/>
    </location>
</feature>
<reference evidence="8" key="1">
    <citation type="journal article" date="2019" name="Int. J. Syst. Evol. Microbiol.">
        <title>The Global Catalogue of Microorganisms (GCM) 10K type strain sequencing project: providing services to taxonomists for standard genome sequencing and annotation.</title>
        <authorList>
            <consortium name="The Broad Institute Genomics Platform"/>
            <consortium name="The Broad Institute Genome Sequencing Center for Infectious Disease"/>
            <person name="Wu L."/>
            <person name="Ma J."/>
        </authorList>
    </citation>
    <scope>NUCLEOTIDE SEQUENCE [LARGE SCALE GENOMIC DNA]</scope>
    <source>
        <strain evidence="8">JCM 14370</strain>
    </source>
</reference>
<protein>
    <submittedName>
        <fullName evidence="7">Branched-chain amino acid ABC transporter permease</fullName>
    </submittedName>
</protein>
<evidence type="ECO:0000256" key="2">
    <source>
        <dbReference type="ARBA" id="ARBA00022475"/>
    </source>
</evidence>
<feature type="transmembrane region" description="Helical" evidence="6">
    <location>
        <begin position="158"/>
        <end position="179"/>
    </location>
</feature>
<evidence type="ECO:0000313" key="8">
    <source>
        <dbReference type="Proteomes" id="UP000632222"/>
    </source>
</evidence>
<keyword evidence="5 6" id="KW-0472">Membrane</keyword>
<feature type="transmembrane region" description="Helical" evidence="6">
    <location>
        <begin position="119"/>
        <end position="138"/>
    </location>
</feature>
<keyword evidence="4 6" id="KW-1133">Transmembrane helix</keyword>
<evidence type="ECO:0000256" key="3">
    <source>
        <dbReference type="ARBA" id="ARBA00022692"/>
    </source>
</evidence>
<accession>A0ABQ2CUF1</accession>
<feature type="transmembrane region" description="Helical" evidence="6">
    <location>
        <begin position="394"/>
        <end position="412"/>
    </location>
</feature>
<keyword evidence="3 6" id="KW-0812">Transmembrane</keyword>
<feature type="transmembrane region" description="Helical" evidence="6">
    <location>
        <begin position="92"/>
        <end position="112"/>
    </location>
</feature>
<dbReference type="PANTHER" id="PTHR30482">
    <property type="entry name" value="HIGH-AFFINITY BRANCHED-CHAIN AMINO ACID TRANSPORT SYSTEM PERMEASE"/>
    <property type="match status" value="1"/>
</dbReference>
<dbReference type="Proteomes" id="UP000632222">
    <property type="component" value="Unassembled WGS sequence"/>
</dbReference>
<dbReference type="CDD" id="cd06581">
    <property type="entry name" value="TM_PBP1_LivM_like"/>
    <property type="match status" value="1"/>
</dbReference>
<sequence>MTHNNRTEKKPGILDNPQLASLIVLIYTAITSTLMLTIATTANNLVQSLFFAAFLGTVVLTFKSKASTWAKILSLAPALMVVMPIIGLRNEFLLEVVLQIVIYAALALGLNIVVGLAGLLDLGYVAFFAVGAYTWGIFGSAQLGKINGQGGSGLDGNWFWLFLALAILVAIGVGVLIGLPVLKLKGDYLAIVTLGLGEVIRVFANNLTPITNGPNGVLGINPPHIGWFSALLAPIINRYELSEPQVFALFLYFLVLVVIAIIVLFNMRLDQSHIGRNWIAIREDEIAAQAMGVPLVRTKLIAFATGASFAGVMGAIFAIKQTAVSPEDFTFFQSIGVLVMVILGGMGSIPGVIVGAMAVIWLQLDFLKSLSEYLQTLPAFQDNNTFDPAKYEKLYFGLLLILMMLFRPQGLLPAVRKHIKIPEEALPGTPVAKPAQGVK</sequence>
<organism evidence="7 8">
    <name type="scientific">Deinococcus roseus</name>
    <dbReference type="NCBI Taxonomy" id="392414"/>
    <lineage>
        <taxon>Bacteria</taxon>
        <taxon>Thermotogati</taxon>
        <taxon>Deinococcota</taxon>
        <taxon>Deinococci</taxon>
        <taxon>Deinococcales</taxon>
        <taxon>Deinococcaceae</taxon>
        <taxon>Deinococcus</taxon>
    </lineage>
</organism>